<evidence type="ECO:0000256" key="4">
    <source>
        <dbReference type="ARBA" id="ARBA00022801"/>
    </source>
</evidence>
<evidence type="ECO:0000313" key="11">
    <source>
        <dbReference type="EMBL" id="KMO28497.1"/>
    </source>
</evidence>
<feature type="binding site" evidence="10">
    <location>
        <position position="252"/>
    </location>
    <ligand>
        <name>Mn(2+)</name>
        <dbReference type="ChEBI" id="CHEBI:29035"/>
    </ligand>
</feature>
<dbReference type="OrthoDB" id="9803119at2"/>
<evidence type="ECO:0000256" key="8">
    <source>
        <dbReference type="ARBA" id="ARBA00023211"/>
    </source>
</evidence>
<keyword evidence="1 10" id="KW-0540">Nuclease</keyword>
<comment type="caution">
    <text evidence="11">The sequence shown here is derived from an EMBL/GenBank/DDBJ whole genome shotgun (WGS) entry which is preliminary data.</text>
</comment>
<dbReference type="GO" id="GO:0043571">
    <property type="term" value="P:maintenance of CRISPR repeat elements"/>
    <property type="evidence" value="ECO:0007669"/>
    <property type="project" value="UniProtKB-UniRule"/>
</dbReference>
<reference evidence="11 12" key="1">
    <citation type="submission" date="2015-03" db="EMBL/GenBank/DDBJ databases">
        <title>Genome sequencing of Methylobacterium aquaticum DSM16371 type strain.</title>
        <authorList>
            <person name="Chaudhry V."/>
            <person name="Patil P.B."/>
        </authorList>
    </citation>
    <scope>NUCLEOTIDE SEQUENCE [LARGE SCALE GENOMIC DNA]</scope>
    <source>
        <strain evidence="11 12">DSM 16371</strain>
    </source>
</reference>
<keyword evidence="5 10" id="KW-0460">Magnesium</keyword>
<keyword evidence="6 10" id="KW-0051">Antiviral defense</keyword>
<evidence type="ECO:0000313" key="12">
    <source>
        <dbReference type="Proteomes" id="UP000035929"/>
    </source>
</evidence>
<keyword evidence="2 10" id="KW-0479">Metal-binding</keyword>
<dbReference type="HAMAP" id="MF_01470">
    <property type="entry name" value="Cas1"/>
    <property type="match status" value="1"/>
</dbReference>
<evidence type="ECO:0000256" key="10">
    <source>
        <dbReference type="HAMAP-Rule" id="MF_01470"/>
    </source>
</evidence>
<evidence type="ECO:0000256" key="1">
    <source>
        <dbReference type="ARBA" id="ARBA00022722"/>
    </source>
</evidence>
<accession>A0A0J6S4J4</accession>
<dbReference type="EMBL" id="LABX01000245">
    <property type="protein sequence ID" value="KMO28497.1"/>
    <property type="molecule type" value="Genomic_DNA"/>
</dbReference>
<evidence type="ECO:0000256" key="9">
    <source>
        <dbReference type="ARBA" id="ARBA00038592"/>
    </source>
</evidence>
<comment type="cofactor">
    <cofactor evidence="10">
        <name>Mg(2+)</name>
        <dbReference type="ChEBI" id="CHEBI:18420"/>
    </cofactor>
    <cofactor evidence="10">
        <name>Mn(2+)</name>
        <dbReference type="ChEBI" id="CHEBI:29035"/>
    </cofactor>
</comment>
<dbReference type="EC" id="3.1.-.-" evidence="10"/>
<organism evidence="11 12">
    <name type="scientific">Methylobacterium aquaticum</name>
    <dbReference type="NCBI Taxonomy" id="270351"/>
    <lineage>
        <taxon>Bacteria</taxon>
        <taxon>Pseudomonadati</taxon>
        <taxon>Pseudomonadota</taxon>
        <taxon>Alphaproteobacteria</taxon>
        <taxon>Hyphomicrobiales</taxon>
        <taxon>Methylobacteriaceae</taxon>
        <taxon>Methylobacterium</taxon>
    </lineage>
</organism>
<dbReference type="PANTHER" id="PTHR34353:SF2">
    <property type="entry name" value="CRISPR-ASSOCIATED ENDONUCLEASE CAS1 1"/>
    <property type="match status" value="1"/>
</dbReference>
<evidence type="ECO:0000256" key="3">
    <source>
        <dbReference type="ARBA" id="ARBA00022759"/>
    </source>
</evidence>
<dbReference type="AlphaFoldDB" id="A0A0J6S4J4"/>
<dbReference type="NCBIfam" id="TIGR00287">
    <property type="entry name" value="cas1"/>
    <property type="match status" value="1"/>
</dbReference>
<dbReference type="InterPro" id="IPR042211">
    <property type="entry name" value="CRISPR-assoc_Cas1_N"/>
</dbReference>
<dbReference type="Pfam" id="PF01867">
    <property type="entry name" value="Cas_Cas1"/>
    <property type="match status" value="1"/>
</dbReference>
<feature type="binding site" evidence="10">
    <location>
        <position position="169"/>
    </location>
    <ligand>
        <name>Mn(2+)</name>
        <dbReference type="ChEBI" id="CHEBI:29035"/>
    </ligand>
</feature>
<dbReference type="GO" id="GO:0003677">
    <property type="term" value="F:DNA binding"/>
    <property type="evidence" value="ECO:0007669"/>
    <property type="project" value="UniProtKB-KW"/>
</dbReference>
<gene>
    <name evidence="10" type="primary">cas1</name>
    <name evidence="11" type="ORF">VP06_27360</name>
</gene>
<dbReference type="PANTHER" id="PTHR34353">
    <property type="entry name" value="CRISPR-ASSOCIATED ENDONUCLEASE CAS1 1"/>
    <property type="match status" value="1"/>
</dbReference>
<dbReference type="CDD" id="cd09721">
    <property type="entry name" value="Cas1_I-C"/>
    <property type="match status" value="1"/>
</dbReference>
<dbReference type="Gene3D" id="1.20.120.920">
    <property type="entry name" value="CRISPR-associated endonuclease Cas1, C-terminal domain"/>
    <property type="match status" value="1"/>
</dbReference>
<comment type="similarity">
    <text evidence="10">Belongs to the CRISPR-associated endonuclease Cas1 family.</text>
</comment>
<evidence type="ECO:0000256" key="7">
    <source>
        <dbReference type="ARBA" id="ARBA00023125"/>
    </source>
</evidence>
<dbReference type="GO" id="GO:0016787">
    <property type="term" value="F:hydrolase activity"/>
    <property type="evidence" value="ECO:0007669"/>
    <property type="project" value="UniProtKB-KW"/>
</dbReference>
<evidence type="ECO:0000256" key="2">
    <source>
        <dbReference type="ARBA" id="ARBA00022723"/>
    </source>
</evidence>
<dbReference type="InterPro" id="IPR042206">
    <property type="entry name" value="CRISPR-assoc_Cas1_C"/>
</dbReference>
<proteinExistence type="inferred from homology"/>
<dbReference type="GO" id="GO:0046872">
    <property type="term" value="F:metal ion binding"/>
    <property type="evidence" value="ECO:0007669"/>
    <property type="project" value="UniProtKB-UniRule"/>
</dbReference>
<dbReference type="NCBIfam" id="TIGR03640">
    <property type="entry name" value="cas1_DVULG"/>
    <property type="match status" value="1"/>
</dbReference>
<comment type="function">
    <text evidence="10">CRISPR (clustered regularly interspaced short palindromic repeat), is an adaptive immune system that provides protection against mobile genetic elements (viruses, transposable elements and conjugative plasmids). CRISPR clusters contain spacers, sequences complementary to antecedent mobile elements, and target invading nucleic acids. CRISPR clusters are transcribed and processed into CRISPR RNA (crRNA). Acts as a dsDNA endonuclease. Involved in the integration of spacer DNA into the CRISPR cassette.</text>
</comment>
<evidence type="ECO:0000256" key="5">
    <source>
        <dbReference type="ARBA" id="ARBA00022842"/>
    </source>
</evidence>
<dbReference type="RefSeq" id="WP_048466948.1">
    <property type="nucleotide sequence ID" value="NZ_LABX01000245.1"/>
</dbReference>
<name>A0A0J6S4J4_9HYPH</name>
<feature type="binding site" evidence="10">
    <location>
        <position position="237"/>
    </location>
    <ligand>
        <name>Mn(2+)</name>
        <dbReference type="ChEBI" id="CHEBI:29035"/>
    </ligand>
</feature>
<evidence type="ECO:0000256" key="6">
    <source>
        <dbReference type="ARBA" id="ARBA00023118"/>
    </source>
</evidence>
<dbReference type="GO" id="GO:0004520">
    <property type="term" value="F:DNA endonuclease activity"/>
    <property type="evidence" value="ECO:0007669"/>
    <property type="project" value="InterPro"/>
</dbReference>
<comment type="subunit">
    <text evidence="9 10">Homodimer, forms a heterotetramer with a Cas2 homodimer.</text>
</comment>
<protein>
    <recommendedName>
        <fullName evidence="10">CRISPR-associated endonuclease Cas1</fullName>
        <ecNumber evidence="10">3.1.-.-</ecNumber>
    </recommendedName>
</protein>
<sequence length="346" mass="38205">MRRMRNTIYVTSEDAWLRKDGANVVVEVEGRERGRAPLHMIDGVVSFGRAGASPSLLAACAEAGITVSHLDPNGRFLARVEGPRSGNVLLRRAQYRVADDAPRAALIVRGIVTAKTANQRAVLRRALRDHGERLGTDAVAGLSAAEARLTDIARRALVADDVDGLRGLEGEAAAQYFGVFRHLIRVDDPAFTFAGRSRRPPLDRINALLSFLYALLGHDCRSALEAHGLDPQVGYLHADRPGRASLALDLMEELRPVQADRLALSLVNRRQLGAEDFTVEETGGVRLTDEARKRVLVAWQERKREELRHPFLNETMPLGLVCHAQAQMLARHLRGDLDGYPAFVWK</sequence>
<dbReference type="GO" id="GO:0051607">
    <property type="term" value="P:defense response to virus"/>
    <property type="evidence" value="ECO:0007669"/>
    <property type="project" value="UniProtKB-UniRule"/>
</dbReference>
<dbReference type="InterPro" id="IPR002729">
    <property type="entry name" value="CRISPR-assoc_Cas1"/>
</dbReference>
<keyword evidence="3 10" id="KW-0255">Endonuclease</keyword>
<dbReference type="Proteomes" id="UP000035929">
    <property type="component" value="Unassembled WGS sequence"/>
</dbReference>
<keyword evidence="7 10" id="KW-0238">DNA-binding</keyword>
<keyword evidence="4 10" id="KW-0378">Hydrolase</keyword>
<dbReference type="PATRIC" id="fig|270351.6.peg.3662"/>
<dbReference type="Gene3D" id="3.100.10.20">
    <property type="entry name" value="CRISPR-associated endonuclease Cas1, N-terminal domain"/>
    <property type="match status" value="1"/>
</dbReference>
<dbReference type="InterPro" id="IPR019856">
    <property type="entry name" value="CRISPR-assoc_Cas1_DVULG"/>
</dbReference>
<dbReference type="InterPro" id="IPR050646">
    <property type="entry name" value="Cas1"/>
</dbReference>
<keyword evidence="8 10" id="KW-0464">Manganese</keyword>